<evidence type="ECO:0000313" key="3">
    <source>
        <dbReference type="Proteomes" id="UP000276133"/>
    </source>
</evidence>
<keyword evidence="1" id="KW-0472">Membrane</keyword>
<name>A0A3M7S6S4_BRAPC</name>
<keyword evidence="3" id="KW-1185">Reference proteome</keyword>
<keyword evidence="1" id="KW-1133">Transmembrane helix</keyword>
<comment type="caution">
    <text evidence="2">The sequence shown here is derived from an EMBL/GenBank/DDBJ whole genome shotgun (WGS) entry which is preliminary data.</text>
</comment>
<dbReference type="Proteomes" id="UP000276133">
    <property type="component" value="Unassembled WGS sequence"/>
</dbReference>
<evidence type="ECO:0000313" key="2">
    <source>
        <dbReference type="EMBL" id="RNA31335.1"/>
    </source>
</evidence>
<feature type="transmembrane region" description="Helical" evidence="1">
    <location>
        <begin position="60"/>
        <end position="81"/>
    </location>
</feature>
<reference evidence="2 3" key="1">
    <citation type="journal article" date="2018" name="Sci. Rep.">
        <title>Genomic signatures of local adaptation to the degree of environmental predictability in rotifers.</title>
        <authorList>
            <person name="Franch-Gras L."/>
            <person name="Hahn C."/>
            <person name="Garcia-Roger E.M."/>
            <person name="Carmona M.J."/>
            <person name="Serra M."/>
            <person name="Gomez A."/>
        </authorList>
    </citation>
    <scope>NUCLEOTIDE SEQUENCE [LARGE SCALE GENOMIC DNA]</scope>
    <source>
        <strain evidence="2">HYR1</strain>
    </source>
</reference>
<keyword evidence="1" id="KW-0812">Transmembrane</keyword>
<feature type="transmembrane region" description="Helical" evidence="1">
    <location>
        <begin position="102"/>
        <end position="127"/>
    </location>
</feature>
<evidence type="ECO:0000256" key="1">
    <source>
        <dbReference type="SAM" id="Phobius"/>
    </source>
</evidence>
<dbReference type="AlphaFoldDB" id="A0A3M7S6S4"/>
<sequence>MIIFMAGFPLVTISFLSLLIGNLKEKIKFSSDLLTLPEDLSCDMDFRFDNMVLILIKYRFINFFTSFSISSSLLATYLMILDRYLFITNQKYCRIYFILKNSYSIMLPIIILIAVFLNFDLIGLIIFEPNITDWFDSLKLKLNISQDIFQFLFVMELQENQENPKNSSIGIYF</sequence>
<dbReference type="EMBL" id="REGN01001953">
    <property type="protein sequence ID" value="RNA31335.1"/>
    <property type="molecule type" value="Genomic_DNA"/>
</dbReference>
<gene>
    <name evidence="2" type="ORF">BpHYR1_034147</name>
</gene>
<accession>A0A3M7S6S4</accession>
<protein>
    <submittedName>
        <fullName evidence="2">Uncharacterized protein</fullName>
    </submittedName>
</protein>
<proteinExistence type="predicted"/>
<organism evidence="2 3">
    <name type="scientific">Brachionus plicatilis</name>
    <name type="common">Marine rotifer</name>
    <name type="synonym">Brachionus muelleri</name>
    <dbReference type="NCBI Taxonomy" id="10195"/>
    <lineage>
        <taxon>Eukaryota</taxon>
        <taxon>Metazoa</taxon>
        <taxon>Spiralia</taxon>
        <taxon>Gnathifera</taxon>
        <taxon>Rotifera</taxon>
        <taxon>Eurotatoria</taxon>
        <taxon>Monogononta</taxon>
        <taxon>Pseudotrocha</taxon>
        <taxon>Ploima</taxon>
        <taxon>Brachionidae</taxon>
        <taxon>Brachionus</taxon>
    </lineage>
</organism>